<proteinExistence type="inferred from homology"/>
<dbReference type="GO" id="GO:0030915">
    <property type="term" value="C:Smc5-Smc6 complex"/>
    <property type="evidence" value="ECO:0007669"/>
    <property type="project" value="TreeGrafter"/>
</dbReference>
<evidence type="ECO:0000313" key="7">
    <source>
        <dbReference type="WBParaSite" id="SMUV_0001079701-mRNA-1"/>
    </source>
</evidence>
<reference evidence="7" key="1">
    <citation type="submission" date="2017-02" db="UniProtKB">
        <authorList>
            <consortium name="WormBaseParasite"/>
        </authorList>
    </citation>
    <scope>IDENTIFICATION</scope>
</reference>
<dbReference type="PANTHER" id="PTHR45916:SF1">
    <property type="entry name" value="STRUCTURAL MAINTENANCE OF CHROMOSOMES PROTEIN 5"/>
    <property type="match status" value="1"/>
</dbReference>
<dbReference type="GO" id="GO:0016887">
    <property type="term" value="F:ATP hydrolysis activity"/>
    <property type="evidence" value="ECO:0007669"/>
    <property type="project" value="InterPro"/>
</dbReference>
<evidence type="ECO:0000256" key="3">
    <source>
        <dbReference type="ARBA" id="ARBA00023054"/>
    </source>
</evidence>
<keyword evidence="3 4" id="KW-0175">Coiled coil</keyword>
<evidence type="ECO:0000259" key="5">
    <source>
        <dbReference type="Pfam" id="PF13476"/>
    </source>
</evidence>
<sequence>MAGEGLARFFPDGSITKIIFHNFLTFDDLVFVPGPNLNVVIGPNGNGKSSIICGICLAVGGDPKVLGRSTRISDYVKHGCEKGFVELHISDSQKTSDQYVRVVIDKLKNSSEYFIKDSRVTRAELRKLIASYNIQANSLELCKMHEKLETLQDSGLKFLETRESLERKIAAISNELLLLEPIVKGYEERMKTLEKVEILEKKDSYQEALTLYSESKEQFKKVQSEKNKILNKIKSAENKLEEKKSCLDNIEKEFVVLNSEKQLLDEKLDRLLSSKPVGYKIKQARDNFEQARKDCDSWKQEVDVIKEEIASLSKLLKTTEEGSNKASKELIDTRKEYENWKEREEEVINLDRAISKVQNEAHKVKDELESQTRKVQQFEACKMVVLTNNGMSKRLGCLEAWKWYQQHRSQFKCPIYIPLLAISLKNGEYAKYLENVVAARDFLIFIFGCKEDEALLTSSSFNWKIASTVMTPELVEKSCVEEGLPENLRQYGFHHVVSELYDAPNSVKAYLNRLFNVLISVSRYTGEASIRTDALRTNMIWLVAHNIPKDLLTDEEKCKQMESLTHMKAKMQELQQKYNKSRDEVNVRIEKLRREMSVLRKQIDAVTLVKQQLNSKEVRYSVMKENKPNLEEARRKMEECEKSALSEGLSVAQEIHGLLACLCFYSIFSFLTSNEFLLYV</sequence>
<dbReference type="SUPFAM" id="SSF52540">
    <property type="entry name" value="P-loop containing nucleoside triphosphate hydrolases"/>
    <property type="match status" value="1"/>
</dbReference>
<evidence type="ECO:0000256" key="1">
    <source>
        <dbReference type="ARBA" id="ARBA00010171"/>
    </source>
</evidence>
<evidence type="ECO:0000313" key="6">
    <source>
        <dbReference type="Proteomes" id="UP000046393"/>
    </source>
</evidence>
<dbReference type="WBParaSite" id="SMUV_0001079701-mRNA-1">
    <property type="protein sequence ID" value="SMUV_0001079701-mRNA-1"/>
    <property type="gene ID" value="SMUV_0001079701"/>
</dbReference>
<evidence type="ECO:0000256" key="4">
    <source>
        <dbReference type="SAM" id="Coils"/>
    </source>
</evidence>
<dbReference type="AlphaFoldDB" id="A0A0N5B0J5"/>
<feature type="coiled-coil region" evidence="4">
    <location>
        <begin position="219"/>
        <end position="374"/>
    </location>
</feature>
<dbReference type="STRING" id="451379.A0A0N5B0J5"/>
<feature type="coiled-coil region" evidence="4">
    <location>
        <begin position="564"/>
        <end position="609"/>
    </location>
</feature>
<dbReference type="Proteomes" id="UP000046393">
    <property type="component" value="Unplaced"/>
</dbReference>
<dbReference type="GO" id="GO:0005634">
    <property type="term" value="C:nucleus"/>
    <property type="evidence" value="ECO:0007669"/>
    <property type="project" value="TreeGrafter"/>
</dbReference>
<feature type="domain" description="Rad50/SbcC-type AAA" evidence="5">
    <location>
        <begin position="17"/>
        <end position="242"/>
    </location>
</feature>
<dbReference type="GO" id="GO:0003697">
    <property type="term" value="F:single-stranded DNA binding"/>
    <property type="evidence" value="ECO:0007669"/>
    <property type="project" value="TreeGrafter"/>
</dbReference>
<dbReference type="PANTHER" id="PTHR45916">
    <property type="entry name" value="STRUCTURAL MAINTENANCE OF CHROMOSOMES PROTEIN 5"/>
    <property type="match status" value="1"/>
</dbReference>
<organism evidence="6 7">
    <name type="scientific">Syphacia muris</name>
    <dbReference type="NCBI Taxonomy" id="451379"/>
    <lineage>
        <taxon>Eukaryota</taxon>
        <taxon>Metazoa</taxon>
        <taxon>Ecdysozoa</taxon>
        <taxon>Nematoda</taxon>
        <taxon>Chromadorea</taxon>
        <taxon>Rhabditida</taxon>
        <taxon>Spirurina</taxon>
        <taxon>Oxyuridomorpha</taxon>
        <taxon>Oxyuroidea</taxon>
        <taxon>Oxyuridae</taxon>
        <taxon>Syphacia</taxon>
    </lineage>
</organism>
<dbReference type="Gene3D" id="3.40.50.300">
    <property type="entry name" value="P-loop containing nucleotide triphosphate hydrolases"/>
    <property type="match status" value="1"/>
</dbReference>
<name>A0A0N5B0J5_9BILA</name>
<accession>A0A0N5B0J5</accession>
<dbReference type="Pfam" id="PF13476">
    <property type="entry name" value="AAA_23"/>
    <property type="match status" value="1"/>
</dbReference>
<comment type="similarity">
    <text evidence="1">Belongs to the SMC family. SMC5 subfamily.</text>
</comment>
<dbReference type="InterPro" id="IPR027417">
    <property type="entry name" value="P-loop_NTPase"/>
</dbReference>
<evidence type="ECO:0000256" key="2">
    <source>
        <dbReference type="ARBA" id="ARBA00018687"/>
    </source>
</evidence>
<protein>
    <recommendedName>
        <fullName evidence="2">Structural maintenance of chromosomes protein 5</fullName>
    </recommendedName>
</protein>
<dbReference type="InterPro" id="IPR038729">
    <property type="entry name" value="Rad50/SbcC_AAA"/>
</dbReference>
<dbReference type="GO" id="GO:0000724">
    <property type="term" value="P:double-strand break repair via homologous recombination"/>
    <property type="evidence" value="ECO:0007669"/>
    <property type="project" value="TreeGrafter"/>
</dbReference>
<keyword evidence="6" id="KW-1185">Reference proteome</keyword>